<evidence type="ECO:0000313" key="1">
    <source>
        <dbReference type="Proteomes" id="UP000887579"/>
    </source>
</evidence>
<dbReference type="Proteomes" id="UP000887579">
    <property type="component" value="Unplaced"/>
</dbReference>
<protein>
    <submittedName>
        <fullName evidence="2">Uncharacterized protein</fullName>
    </submittedName>
</protein>
<evidence type="ECO:0000313" key="2">
    <source>
        <dbReference type="WBParaSite" id="ES5_v2.g26670.t1"/>
    </source>
</evidence>
<name>A0AC34GAU8_9BILA</name>
<dbReference type="WBParaSite" id="ES5_v2.g26670.t1">
    <property type="protein sequence ID" value="ES5_v2.g26670.t1"/>
    <property type="gene ID" value="ES5_v2.g26670"/>
</dbReference>
<organism evidence="1 2">
    <name type="scientific">Panagrolaimus sp. ES5</name>
    <dbReference type="NCBI Taxonomy" id="591445"/>
    <lineage>
        <taxon>Eukaryota</taxon>
        <taxon>Metazoa</taxon>
        <taxon>Ecdysozoa</taxon>
        <taxon>Nematoda</taxon>
        <taxon>Chromadorea</taxon>
        <taxon>Rhabditida</taxon>
        <taxon>Tylenchina</taxon>
        <taxon>Panagrolaimomorpha</taxon>
        <taxon>Panagrolaimoidea</taxon>
        <taxon>Panagrolaimidae</taxon>
        <taxon>Panagrolaimus</taxon>
    </lineage>
</organism>
<sequence>MLMASFYALTSEKFKQYITVAKNDEIFNLNFLKPIAEKCDADSVLYHQLESTLGKLIKYYPPYQQQNFYPQSGNEFAPIDSSTNSNAGISEDVALPETEMNVEVPEFSDESEENAFQDTVEEENVDKEKFFNY</sequence>
<proteinExistence type="predicted"/>
<reference evidence="2" key="1">
    <citation type="submission" date="2022-11" db="UniProtKB">
        <authorList>
            <consortium name="WormBaseParasite"/>
        </authorList>
    </citation>
    <scope>IDENTIFICATION</scope>
</reference>
<accession>A0AC34GAU8</accession>